<dbReference type="AlphaFoldDB" id="A0A9X4LJU1"/>
<evidence type="ECO:0000313" key="2">
    <source>
        <dbReference type="EMBL" id="MDG0864024.1"/>
    </source>
</evidence>
<gene>
    <name evidence="2" type="ORF">EXJ73_16305</name>
</gene>
<organism evidence="2 3">
    <name type="scientific">Pelomonas aquatica</name>
    <dbReference type="NCBI Taxonomy" id="431058"/>
    <lineage>
        <taxon>Bacteria</taxon>
        <taxon>Pseudomonadati</taxon>
        <taxon>Pseudomonadota</taxon>
        <taxon>Betaproteobacteria</taxon>
        <taxon>Burkholderiales</taxon>
        <taxon>Sphaerotilaceae</taxon>
        <taxon>Roseateles</taxon>
    </lineage>
</organism>
<comment type="caution">
    <text evidence="2">The sequence shown here is derived from an EMBL/GenBank/DDBJ whole genome shotgun (WGS) entry which is preliminary data.</text>
</comment>
<dbReference type="Proteomes" id="UP001152766">
    <property type="component" value="Unassembled WGS sequence"/>
</dbReference>
<name>A0A9X4LJU1_9BURK</name>
<accession>A0A9X4LJU1</accession>
<feature type="compositionally biased region" description="Basic residues" evidence="1">
    <location>
        <begin position="1"/>
        <end position="15"/>
    </location>
</feature>
<feature type="compositionally biased region" description="Low complexity" evidence="1">
    <location>
        <begin position="16"/>
        <end position="34"/>
    </location>
</feature>
<feature type="compositionally biased region" description="Basic residues" evidence="1">
    <location>
        <begin position="35"/>
        <end position="45"/>
    </location>
</feature>
<reference evidence="2" key="1">
    <citation type="submission" date="2019-02" db="EMBL/GenBank/DDBJ databases">
        <title>Draft genome of the type strain Pelomonas aquatica CCUG 52575T.</title>
        <authorList>
            <person name="Gomila M."/>
            <person name="Lalucat J."/>
        </authorList>
    </citation>
    <scope>NUCLEOTIDE SEQUENCE</scope>
    <source>
        <strain evidence="2">CCUG 52575</strain>
    </source>
</reference>
<proteinExistence type="predicted"/>
<feature type="region of interest" description="Disordered" evidence="1">
    <location>
        <begin position="1"/>
        <end position="59"/>
    </location>
</feature>
<feature type="compositionally biased region" description="Low complexity" evidence="1">
    <location>
        <begin position="46"/>
        <end position="59"/>
    </location>
</feature>
<sequence>MRSRAASRRPGRRRSTGSGSARRCRRPAALASAPARRRARRRPRGARPAAPPCRASRLR</sequence>
<evidence type="ECO:0000256" key="1">
    <source>
        <dbReference type="SAM" id="MobiDB-lite"/>
    </source>
</evidence>
<dbReference type="EMBL" id="SGUG01000025">
    <property type="protein sequence ID" value="MDG0864024.1"/>
    <property type="molecule type" value="Genomic_DNA"/>
</dbReference>
<protein>
    <submittedName>
        <fullName evidence="2">Uncharacterized protein</fullName>
    </submittedName>
</protein>
<keyword evidence="3" id="KW-1185">Reference proteome</keyword>
<evidence type="ECO:0000313" key="3">
    <source>
        <dbReference type="Proteomes" id="UP001152766"/>
    </source>
</evidence>